<dbReference type="PANTHER" id="PTHR10430:SF16">
    <property type="entry name" value="PEROXIREDOXIN-5, MITOCHONDRIAL"/>
    <property type="match status" value="1"/>
</dbReference>
<dbReference type="GO" id="GO:0005739">
    <property type="term" value="C:mitochondrion"/>
    <property type="evidence" value="ECO:0007669"/>
    <property type="project" value="TreeGrafter"/>
</dbReference>
<dbReference type="GO" id="GO:0010038">
    <property type="term" value="P:response to metal ion"/>
    <property type="evidence" value="ECO:0007669"/>
    <property type="project" value="EnsemblFungi"/>
</dbReference>
<evidence type="ECO:0000256" key="8">
    <source>
        <dbReference type="PIRSR" id="PIRSR637944-1"/>
    </source>
</evidence>
<keyword evidence="2 9" id="KW-0575">Peroxidase</keyword>
<dbReference type="InterPro" id="IPR013740">
    <property type="entry name" value="Redoxin"/>
</dbReference>
<comment type="function">
    <text evidence="9">Thiol-specific peroxidase that catalyzes the reduction of hydrogen peroxide and organic hydroperoxides to water and alcohols, respectively. Plays a role in cell protection against oxidative stress by detoxifying peroxides.</text>
</comment>
<dbReference type="InterPro" id="IPR013766">
    <property type="entry name" value="Thioredoxin_domain"/>
</dbReference>
<feature type="domain" description="Thioredoxin" evidence="10">
    <location>
        <begin position="26"/>
        <end position="196"/>
    </location>
</feature>
<dbReference type="InterPro" id="IPR036249">
    <property type="entry name" value="Thioredoxin-like_sf"/>
</dbReference>
<evidence type="ECO:0000256" key="4">
    <source>
        <dbReference type="ARBA" id="ARBA00023002"/>
    </source>
</evidence>
<feature type="active site" description="Cysteine sulfenic acid (-SOH) intermediate" evidence="8">
    <location>
        <position position="83"/>
    </location>
</feature>
<accession>A0A1D8NJY8</accession>
<dbReference type="GO" id="GO:0034599">
    <property type="term" value="P:cellular response to oxidative stress"/>
    <property type="evidence" value="ECO:0007669"/>
    <property type="project" value="EnsemblFungi"/>
</dbReference>
<dbReference type="VEuPathDB" id="FungiDB:YALI1_E30028g"/>
<organism evidence="11 12">
    <name type="scientific">Yarrowia lipolytica</name>
    <name type="common">Candida lipolytica</name>
    <dbReference type="NCBI Taxonomy" id="4952"/>
    <lineage>
        <taxon>Eukaryota</taxon>
        <taxon>Fungi</taxon>
        <taxon>Dikarya</taxon>
        <taxon>Ascomycota</taxon>
        <taxon>Saccharomycotina</taxon>
        <taxon>Dipodascomycetes</taxon>
        <taxon>Dipodascales</taxon>
        <taxon>Dipodascales incertae sedis</taxon>
        <taxon>Yarrowia</taxon>
    </lineage>
</organism>
<dbReference type="InterPro" id="IPR037944">
    <property type="entry name" value="PRX5-like"/>
</dbReference>
<evidence type="ECO:0000256" key="3">
    <source>
        <dbReference type="ARBA" id="ARBA00022862"/>
    </source>
</evidence>
<gene>
    <name evidence="11" type="ORF">YALI1_E30028g</name>
</gene>
<dbReference type="AlphaFoldDB" id="A0A1D8NJY8"/>
<evidence type="ECO:0000256" key="1">
    <source>
        <dbReference type="ARBA" id="ARBA00010505"/>
    </source>
</evidence>
<dbReference type="EMBL" id="CP017557">
    <property type="protein sequence ID" value="AOW05946.1"/>
    <property type="molecule type" value="Genomic_DNA"/>
</dbReference>
<evidence type="ECO:0000256" key="9">
    <source>
        <dbReference type="RuleBase" id="RU366011"/>
    </source>
</evidence>
<dbReference type="Proteomes" id="UP000182444">
    <property type="component" value="Chromosome 1E"/>
</dbReference>
<proteinExistence type="inferred from homology"/>
<dbReference type="GeneID" id="2912705"/>
<dbReference type="Pfam" id="PF08534">
    <property type="entry name" value="Redoxin"/>
    <property type="match status" value="1"/>
</dbReference>
<reference evidence="11 12" key="1">
    <citation type="journal article" date="2016" name="PLoS ONE">
        <title>Sequence Assembly of Yarrowia lipolytica Strain W29/CLIB89 Shows Transposable Element Diversity.</title>
        <authorList>
            <person name="Magnan C."/>
            <person name="Yu J."/>
            <person name="Chang I."/>
            <person name="Jahn E."/>
            <person name="Kanomata Y."/>
            <person name="Wu J."/>
            <person name="Zeller M."/>
            <person name="Oakes M."/>
            <person name="Baldi P."/>
            <person name="Sandmeyer S."/>
        </authorList>
    </citation>
    <scope>NUCLEOTIDE SEQUENCE [LARGE SCALE GENOMIC DNA]</scope>
    <source>
        <strain evidence="12">CLIB89(W29)</strain>
    </source>
</reference>
<sequence length="196" mass="21072">MDQNDLALTQLRCLLNLHPHPPLPYSANTDSFPSATFNYVPETPEIEGNVAACGIPQPFHSDKELAGKKVVFVSVPGAFTPTCTANHIPPYIENVDKLKAKGVDKVVVISANDPFVLSAWGRALKAPKDNFFIFASDGNAAFSKSIGQAVDLASVGFGERTARYAIIVDDGKVTYNEQEPGKEVTVSGFDAVYAKL</sequence>
<dbReference type="VEuPathDB" id="FungiDB:YALI0_E25091g"/>
<dbReference type="GO" id="GO:0008379">
    <property type="term" value="F:thioredoxin peroxidase activity"/>
    <property type="evidence" value="ECO:0007669"/>
    <property type="project" value="EnsemblFungi"/>
</dbReference>
<dbReference type="FunFam" id="3.40.30.10:FF:000020">
    <property type="entry name" value="Peroxiredoxin"/>
    <property type="match status" value="1"/>
</dbReference>
<dbReference type="SUPFAM" id="SSF52833">
    <property type="entry name" value="Thioredoxin-like"/>
    <property type="match status" value="1"/>
</dbReference>
<dbReference type="RefSeq" id="XP_504381.3">
    <property type="nucleotide sequence ID" value="XM_504381.3"/>
</dbReference>
<comment type="similarity">
    <text evidence="1 9">Belongs to the peroxiredoxin family. Prx5 subfamily.</text>
</comment>
<dbReference type="OMA" id="FIRTKDQ"/>
<dbReference type="CDD" id="cd03013">
    <property type="entry name" value="PRX5_like"/>
    <property type="match status" value="1"/>
</dbReference>
<evidence type="ECO:0000313" key="12">
    <source>
        <dbReference type="Proteomes" id="UP000182444"/>
    </source>
</evidence>
<evidence type="ECO:0000256" key="7">
    <source>
        <dbReference type="ARBA" id="ARBA00079296"/>
    </source>
</evidence>
<evidence type="ECO:0000256" key="2">
    <source>
        <dbReference type="ARBA" id="ARBA00022559"/>
    </source>
</evidence>
<dbReference type="KEGG" id="yli:2912705"/>
<name>A0A1D8NJY8_YARLL</name>
<protein>
    <recommendedName>
        <fullName evidence="6">Thioredoxin peroxidase</fullName>
    </recommendedName>
    <alternativeName>
        <fullName evidence="7">Thioredoxin-dependent peroxiredoxin</fullName>
    </alternativeName>
</protein>
<dbReference type="eggNOG" id="KOG0541">
    <property type="taxonomic scope" value="Eukaryota"/>
</dbReference>
<evidence type="ECO:0000313" key="11">
    <source>
        <dbReference type="EMBL" id="AOW05946.1"/>
    </source>
</evidence>
<dbReference type="PROSITE" id="PS51352">
    <property type="entry name" value="THIOREDOXIN_2"/>
    <property type="match status" value="1"/>
</dbReference>
<keyword evidence="5 9" id="KW-0676">Redox-active center</keyword>
<dbReference type="GO" id="GO:0045454">
    <property type="term" value="P:cell redox homeostasis"/>
    <property type="evidence" value="ECO:0007669"/>
    <property type="project" value="EnsemblFungi"/>
</dbReference>
<evidence type="ECO:0000256" key="6">
    <source>
        <dbReference type="ARBA" id="ARBA00032824"/>
    </source>
</evidence>
<keyword evidence="3 9" id="KW-0049">Antioxidant</keyword>
<dbReference type="Gene3D" id="3.40.30.10">
    <property type="entry name" value="Glutaredoxin"/>
    <property type="match status" value="1"/>
</dbReference>
<evidence type="ECO:0000259" key="10">
    <source>
        <dbReference type="PROSITE" id="PS51352"/>
    </source>
</evidence>
<dbReference type="GO" id="GO:0042744">
    <property type="term" value="P:hydrogen peroxide catabolic process"/>
    <property type="evidence" value="ECO:0007669"/>
    <property type="project" value="TreeGrafter"/>
</dbReference>
<dbReference type="GO" id="GO:0005777">
    <property type="term" value="C:peroxisome"/>
    <property type="evidence" value="ECO:0007669"/>
    <property type="project" value="TreeGrafter"/>
</dbReference>
<evidence type="ECO:0000256" key="5">
    <source>
        <dbReference type="ARBA" id="ARBA00023284"/>
    </source>
</evidence>
<dbReference type="PANTHER" id="PTHR10430">
    <property type="entry name" value="PEROXIREDOXIN"/>
    <property type="match status" value="1"/>
</dbReference>
<keyword evidence="4 9" id="KW-0560">Oxidoreductase</keyword>